<accession>A0A932A8H4</accession>
<keyword evidence="4" id="KW-0732">Signal</keyword>
<feature type="domain" description="Beta-lactamase class A catalytic" evidence="5">
    <location>
        <begin position="58"/>
        <end position="274"/>
    </location>
</feature>
<dbReference type="PANTHER" id="PTHR35333">
    <property type="entry name" value="BETA-LACTAMASE"/>
    <property type="match status" value="1"/>
</dbReference>
<dbReference type="InterPro" id="IPR012338">
    <property type="entry name" value="Beta-lactam/transpept-like"/>
</dbReference>
<sequence length="321" mass="34630">MKTLAIAALVLLSLQLLAQQKQPSCCPDVPTAEKQAVLNRKLEAEVHRISDRLDGVMGVAILDLNTGESTSLLHPDDVFAQASSIKIAVLAELYRQDQSTGSGAHLDDAYTVRKEDMVPDSDIMLGLTPGVTKLTNRDLATMMIAVSDNSATNVLIDRVGMENVNKTLRGLGLKQTALRRKMMDLKAAAEGRENVSTPREMMAFLAALYQGNLLDKPHTDAFFKMLAMHKDDYAARALPDDVMAATKPGALEAVRNSSGVIFVEGRPFVLCVMTAYAGDERAAEQAIGDVALAAYRHFSMLARATPYGRVISPGNSGTAPR</sequence>
<dbReference type="EC" id="3.5.2.6" evidence="3"/>
<dbReference type="GO" id="GO:0046677">
    <property type="term" value="P:response to antibiotic"/>
    <property type="evidence" value="ECO:0007669"/>
    <property type="project" value="InterPro"/>
</dbReference>
<feature type="signal peptide" evidence="4">
    <location>
        <begin position="1"/>
        <end position="18"/>
    </location>
</feature>
<reference evidence="6" key="1">
    <citation type="submission" date="2020-07" db="EMBL/GenBank/DDBJ databases">
        <title>Huge and variable diversity of episymbiotic CPR bacteria and DPANN archaea in groundwater ecosystems.</title>
        <authorList>
            <person name="He C.Y."/>
            <person name="Keren R."/>
            <person name="Whittaker M."/>
            <person name="Farag I.F."/>
            <person name="Doudna J."/>
            <person name="Cate J.H.D."/>
            <person name="Banfield J.F."/>
        </authorList>
    </citation>
    <scope>NUCLEOTIDE SEQUENCE</scope>
    <source>
        <strain evidence="6">NC_groundwater_580_Pr5_B-0.1um_64_19</strain>
    </source>
</reference>
<dbReference type="Pfam" id="PF13354">
    <property type="entry name" value="Beta-lactamase2"/>
    <property type="match status" value="1"/>
</dbReference>
<feature type="chain" id="PRO_5037365625" description="beta-lactamase" evidence="4">
    <location>
        <begin position="19"/>
        <end position="321"/>
    </location>
</feature>
<dbReference type="EMBL" id="JACPNR010000004">
    <property type="protein sequence ID" value="MBI2677484.1"/>
    <property type="molecule type" value="Genomic_DNA"/>
</dbReference>
<evidence type="ECO:0000256" key="1">
    <source>
        <dbReference type="ARBA" id="ARBA00001526"/>
    </source>
</evidence>
<dbReference type="Gene3D" id="3.40.710.10">
    <property type="entry name" value="DD-peptidase/beta-lactamase superfamily"/>
    <property type="match status" value="1"/>
</dbReference>
<proteinExistence type="inferred from homology"/>
<evidence type="ECO:0000313" key="7">
    <source>
        <dbReference type="Proteomes" id="UP000779809"/>
    </source>
</evidence>
<evidence type="ECO:0000259" key="5">
    <source>
        <dbReference type="Pfam" id="PF13354"/>
    </source>
</evidence>
<dbReference type="GO" id="GO:0008800">
    <property type="term" value="F:beta-lactamase activity"/>
    <property type="evidence" value="ECO:0007669"/>
    <property type="project" value="UniProtKB-EC"/>
</dbReference>
<comment type="caution">
    <text evidence="6">The sequence shown here is derived from an EMBL/GenBank/DDBJ whole genome shotgun (WGS) entry which is preliminary data.</text>
</comment>
<organism evidence="6 7">
    <name type="scientific">Candidatus Korobacter versatilis</name>
    <dbReference type="NCBI Taxonomy" id="658062"/>
    <lineage>
        <taxon>Bacteria</taxon>
        <taxon>Pseudomonadati</taxon>
        <taxon>Acidobacteriota</taxon>
        <taxon>Terriglobia</taxon>
        <taxon>Terriglobales</taxon>
        <taxon>Candidatus Korobacteraceae</taxon>
        <taxon>Candidatus Korobacter</taxon>
    </lineage>
</organism>
<comment type="catalytic activity">
    <reaction evidence="1">
        <text>a beta-lactam + H2O = a substituted beta-amino acid</text>
        <dbReference type="Rhea" id="RHEA:20401"/>
        <dbReference type="ChEBI" id="CHEBI:15377"/>
        <dbReference type="ChEBI" id="CHEBI:35627"/>
        <dbReference type="ChEBI" id="CHEBI:140347"/>
        <dbReference type="EC" id="3.5.2.6"/>
    </reaction>
</comment>
<protein>
    <recommendedName>
        <fullName evidence="3">beta-lactamase</fullName>
        <ecNumber evidence="3">3.5.2.6</ecNumber>
    </recommendedName>
</protein>
<evidence type="ECO:0000256" key="2">
    <source>
        <dbReference type="ARBA" id="ARBA00009009"/>
    </source>
</evidence>
<dbReference type="GO" id="GO:0030655">
    <property type="term" value="P:beta-lactam antibiotic catabolic process"/>
    <property type="evidence" value="ECO:0007669"/>
    <property type="project" value="InterPro"/>
</dbReference>
<comment type="similarity">
    <text evidence="2">Belongs to the class-A beta-lactamase family.</text>
</comment>
<evidence type="ECO:0000313" key="6">
    <source>
        <dbReference type="EMBL" id="MBI2677484.1"/>
    </source>
</evidence>
<name>A0A932A8H4_9BACT</name>
<evidence type="ECO:0000256" key="3">
    <source>
        <dbReference type="ARBA" id="ARBA00012865"/>
    </source>
</evidence>
<dbReference type="InterPro" id="IPR045155">
    <property type="entry name" value="Beta-lactam_cat"/>
</dbReference>
<dbReference type="Proteomes" id="UP000779809">
    <property type="component" value="Unassembled WGS sequence"/>
</dbReference>
<dbReference type="PANTHER" id="PTHR35333:SF3">
    <property type="entry name" value="BETA-LACTAMASE-TYPE TRANSPEPTIDASE FOLD CONTAINING PROTEIN"/>
    <property type="match status" value="1"/>
</dbReference>
<dbReference type="InterPro" id="IPR000871">
    <property type="entry name" value="Beta-lactam_class-A"/>
</dbReference>
<gene>
    <name evidence="6" type="ORF">HYX28_01740</name>
</gene>
<dbReference type="AlphaFoldDB" id="A0A932A8H4"/>
<keyword evidence="6" id="KW-0378">Hydrolase</keyword>
<dbReference type="SUPFAM" id="SSF56601">
    <property type="entry name" value="beta-lactamase/transpeptidase-like"/>
    <property type="match status" value="1"/>
</dbReference>
<evidence type="ECO:0000256" key="4">
    <source>
        <dbReference type="SAM" id="SignalP"/>
    </source>
</evidence>